<evidence type="ECO:0000259" key="7">
    <source>
        <dbReference type="PROSITE" id="PS50850"/>
    </source>
</evidence>
<feature type="transmembrane region" description="Helical" evidence="6">
    <location>
        <begin position="363"/>
        <end position="385"/>
    </location>
</feature>
<dbReference type="PROSITE" id="PS00216">
    <property type="entry name" value="SUGAR_TRANSPORT_1"/>
    <property type="match status" value="1"/>
</dbReference>
<feature type="transmembrane region" description="Helical" evidence="6">
    <location>
        <begin position="335"/>
        <end position="357"/>
    </location>
</feature>
<feature type="transmembrane region" description="Helical" evidence="6">
    <location>
        <begin position="441"/>
        <end position="463"/>
    </location>
</feature>
<dbReference type="Gene3D" id="1.20.1250.20">
    <property type="entry name" value="MFS general substrate transporter like domains"/>
    <property type="match status" value="1"/>
</dbReference>
<dbReference type="EMBL" id="AZHC01000005">
    <property type="protein sequence ID" value="OAA47768.1"/>
    <property type="molecule type" value="Genomic_DNA"/>
</dbReference>
<evidence type="ECO:0000256" key="5">
    <source>
        <dbReference type="SAM" id="MobiDB-lite"/>
    </source>
</evidence>
<proteinExistence type="predicted"/>
<evidence type="ECO:0000256" key="4">
    <source>
        <dbReference type="ARBA" id="ARBA00023136"/>
    </source>
</evidence>
<dbReference type="AlphaFoldDB" id="A0A162JQX4"/>
<comment type="caution">
    <text evidence="8">The sequence shown here is derived from an EMBL/GenBank/DDBJ whole genome shotgun (WGS) entry which is preliminary data.</text>
</comment>
<evidence type="ECO:0000313" key="9">
    <source>
        <dbReference type="Proteomes" id="UP000243498"/>
    </source>
</evidence>
<dbReference type="InterPro" id="IPR036259">
    <property type="entry name" value="MFS_trans_sf"/>
</dbReference>
<name>A0A162JQX4_METRR</name>
<feature type="compositionally biased region" description="Basic and acidic residues" evidence="5">
    <location>
        <begin position="82"/>
        <end position="100"/>
    </location>
</feature>
<feature type="region of interest" description="Disordered" evidence="5">
    <location>
        <begin position="1"/>
        <end position="119"/>
    </location>
</feature>
<feature type="transmembrane region" description="Helical" evidence="6">
    <location>
        <begin position="301"/>
        <end position="323"/>
    </location>
</feature>
<dbReference type="PANTHER" id="PTHR23501:SF67">
    <property type="entry name" value="MFS MULTIDRUG EFFLUX TRANSPORTER (EUROFUNG)"/>
    <property type="match status" value="1"/>
</dbReference>
<feature type="transmembrane region" description="Helical" evidence="6">
    <location>
        <begin position="207"/>
        <end position="226"/>
    </location>
</feature>
<dbReference type="OMA" id="YINLCLG"/>
<dbReference type="OrthoDB" id="419537at2759"/>
<dbReference type="SUPFAM" id="SSF103473">
    <property type="entry name" value="MFS general substrate transporter"/>
    <property type="match status" value="1"/>
</dbReference>
<keyword evidence="2 6" id="KW-0812">Transmembrane</keyword>
<feature type="transmembrane region" description="Helical" evidence="6">
    <location>
        <begin position="542"/>
        <end position="563"/>
    </location>
</feature>
<keyword evidence="4 6" id="KW-0472">Membrane</keyword>
<feature type="transmembrane region" description="Helical" evidence="6">
    <location>
        <begin position="406"/>
        <end position="429"/>
    </location>
</feature>
<evidence type="ECO:0000313" key="8">
    <source>
        <dbReference type="EMBL" id="OAA47768.1"/>
    </source>
</evidence>
<reference evidence="8 9" key="1">
    <citation type="journal article" date="2016" name="Genome Biol. Evol.">
        <title>Divergent and convergent evolution of fungal pathogenicity.</title>
        <authorList>
            <person name="Shang Y."/>
            <person name="Xiao G."/>
            <person name="Zheng P."/>
            <person name="Cen K."/>
            <person name="Zhan S."/>
            <person name="Wang C."/>
        </authorList>
    </citation>
    <scope>NUCLEOTIDE SEQUENCE [LARGE SCALE GENOMIC DNA]</scope>
    <source>
        <strain evidence="8 9">RCEF 4871</strain>
    </source>
</reference>
<dbReference type="Pfam" id="PF07690">
    <property type="entry name" value="MFS_1"/>
    <property type="match status" value="1"/>
</dbReference>
<sequence length="643" mass="68424">MPTSANGATSGVNPVSVSGPGRPPRYGQHVDVSGHATSHDAPDIDMLSRSLPPSGPILEPEPANLATLRLRPATPNQASTGRIRDCERGVRDGDAHDAASERSPLLSPRSSSPRGLPTCSGLSESEPVLFLNGTSRSSFWFIFSQLLTVQFIGCFDGTIMASSHPVITSYFGAANSASWLSTAFLLTSTAFQPLLGRLSDAMGRKPLFLGTLAIFALATLACALANSIETFVVARAFCGLGAGGSMTLGSIITSDLVPVERRGAYQSYMNMSYGVSSALGAAVGGAMAEALGWRWEFGVQVPPLVICLLISAVAIPNGLGVVGETKTIMQALREFDAKGSVLLTVSISFLILGLNLGGNVMPWSHPFVVASLTVFAVCFPAFLWIESRVAKPIMPLHLLRQTPRANLIFSNSIAALLSNAIFFNIPLYFQAVLLMSATDSGLRLVLPTLVSAAFGVVTGFAITWTRRLKWPLVCGAVAYLAGTVCLFCMRRNLHSAAYVLALVPSSIGSGFQFPGGFMAVLASSPQSEQAVVSSTLILWRSLGMVLGIAVSSLLLQNALVFYLDGFVSGDLRESVIRQARASVEAVAQLDDPYKEQVIRAYEASLRLTFGFCVLMAVVATAFIFPLKLKRLPARKYVKKTEVK</sequence>
<feature type="compositionally biased region" description="Polar residues" evidence="5">
    <location>
        <begin position="1"/>
        <end position="16"/>
    </location>
</feature>
<evidence type="ECO:0000256" key="3">
    <source>
        <dbReference type="ARBA" id="ARBA00022989"/>
    </source>
</evidence>
<protein>
    <submittedName>
        <fullName evidence="8">Major facilitator superfamily domain, general substrate transporter</fullName>
    </submittedName>
</protein>
<dbReference type="GO" id="GO:0015174">
    <property type="term" value="F:basic amino acid transmembrane transporter activity"/>
    <property type="evidence" value="ECO:0007669"/>
    <property type="project" value="TreeGrafter"/>
</dbReference>
<feature type="transmembrane region" description="Helical" evidence="6">
    <location>
        <begin position="139"/>
        <end position="161"/>
    </location>
</feature>
<keyword evidence="3 6" id="KW-1133">Transmembrane helix</keyword>
<comment type="subcellular location">
    <subcellularLocation>
        <location evidence="1">Membrane</location>
        <topology evidence="1">Multi-pass membrane protein</topology>
    </subcellularLocation>
</comment>
<feature type="transmembrane region" description="Helical" evidence="6">
    <location>
        <begin position="495"/>
        <end position="521"/>
    </location>
</feature>
<organism evidence="8 9">
    <name type="scientific">Metarhizium rileyi (strain RCEF 4871)</name>
    <name type="common">Nomuraea rileyi</name>
    <dbReference type="NCBI Taxonomy" id="1649241"/>
    <lineage>
        <taxon>Eukaryota</taxon>
        <taxon>Fungi</taxon>
        <taxon>Dikarya</taxon>
        <taxon>Ascomycota</taxon>
        <taxon>Pezizomycotina</taxon>
        <taxon>Sordariomycetes</taxon>
        <taxon>Hypocreomycetidae</taxon>
        <taxon>Hypocreales</taxon>
        <taxon>Clavicipitaceae</taxon>
        <taxon>Metarhizium</taxon>
    </lineage>
</organism>
<dbReference type="Proteomes" id="UP000243498">
    <property type="component" value="Unassembled WGS sequence"/>
</dbReference>
<feature type="transmembrane region" description="Helical" evidence="6">
    <location>
        <begin position="607"/>
        <end position="626"/>
    </location>
</feature>
<dbReference type="InterPro" id="IPR011701">
    <property type="entry name" value="MFS"/>
</dbReference>
<dbReference type="Gene3D" id="1.20.1720.10">
    <property type="entry name" value="Multidrug resistance protein D"/>
    <property type="match status" value="1"/>
</dbReference>
<accession>A0A162JQX4</accession>
<dbReference type="PROSITE" id="PS50850">
    <property type="entry name" value="MFS"/>
    <property type="match status" value="1"/>
</dbReference>
<keyword evidence="9" id="KW-1185">Reference proteome</keyword>
<evidence type="ECO:0000256" key="6">
    <source>
        <dbReference type="SAM" id="Phobius"/>
    </source>
</evidence>
<dbReference type="InterPro" id="IPR005829">
    <property type="entry name" value="Sugar_transporter_CS"/>
</dbReference>
<feature type="transmembrane region" description="Helical" evidence="6">
    <location>
        <begin position="273"/>
        <end position="295"/>
    </location>
</feature>
<feature type="domain" description="Major facilitator superfamily (MFS) profile" evidence="7">
    <location>
        <begin position="142"/>
        <end position="628"/>
    </location>
</feature>
<dbReference type="InterPro" id="IPR020846">
    <property type="entry name" value="MFS_dom"/>
</dbReference>
<feature type="transmembrane region" description="Helical" evidence="6">
    <location>
        <begin position="470"/>
        <end position="489"/>
    </location>
</feature>
<dbReference type="GO" id="GO:0000329">
    <property type="term" value="C:fungal-type vacuole membrane"/>
    <property type="evidence" value="ECO:0007669"/>
    <property type="project" value="TreeGrafter"/>
</dbReference>
<evidence type="ECO:0000256" key="2">
    <source>
        <dbReference type="ARBA" id="ARBA00022692"/>
    </source>
</evidence>
<feature type="transmembrane region" description="Helical" evidence="6">
    <location>
        <begin position="232"/>
        <end position="252"/>
    </location>
</feature>
<evidence type="ECO:0000256" key="1">
    <source>
        <dbReference type="ARBA" id="ARBA00004141"/>
    </source>
</evidence>
<gene>
    <name evidence="8" type="ORF">NOR_02258</name>
</gene>
<feature type="compositionally biased region" description="Low complexity" evidence="5">
    <location>
        <begin position="101"/>
        <end position="117"/>
    </location>
</feature>
<dbReference type="PANTHER" id="PTHR23501">
    <property type="entry name" value="MAJOR FACILITATOR SUPERFAMILY"/>
    <property type="match status" value="1"/>
</dbReference>